<keyword evidence="2" id="KW-1185">Reference proteome</keyword>
<dbReference type="Proteomes" id="UP000708208">
    <property type="component" value="Unassembled WGS sequence"/>
</dbReference>
<dbReference type="AlphaFoldDB" id="A0A8J2JDF6"/>
<protein>
    <submittedName>
        <fullName evidence="1">Uncharacterized protein</fullName>
    </submittedName>
</protein>
<reference evidence="1" key="1">
    <citation type="submission" date="2021-06" db="EMBL/GenBank/DDBJ databases">
        <authorList>
            <person name="Hodson N. C."/>
            <person name="Mongue J. A."/>
            <person name="Jaron S. K."/>
        </authorList>
    </citation>
    <scope>NUCLEOTIDE SEQUENCE</scope>
</reference>
<gene>
    <name evidence="1" type="ORF">AFUS01_LOCUS1618</name>
</gene>
<name>A0A8J2JDF6_9HEXA</name>
<evidence type="ECO:0000313" key="1">
    <source>
        <dbReference type="EMBL" id="CAG7665376.1"/>
    </source>
</evidence>
<sequence>HYSHRCSSRPIYIFFVCDLQDTIMILNETFEKLILQFRWFIFYDSSSSDDPQMLENLSTLDFRLDSFLQIIDTNDRYNIQEAY</sequence>
<dbReference type="EMBL" id="CAJVCH010008978">
    <property type="protein sequence ID" value="CAG7665376.1"/>
    <property type="molecule type" value="Genomic_DNA"/>
</dbReference>
<comment type="caution">
    <text evidence="1">The sequence shown here is derived from an EMBL/GenBank/DDBJ whole genome shotgun (WGS) entry which is preliminary data.</text>
</comment>
<organism evidence="1 2">
    <name type="scientific">Allacma fusca</name>
    <dbReference type="NCBI Taxonomy" id="39272"/>
    <lineage>
        <taxon>Eukaryota</taxon>
        <taxon>Metazoa</taxon>
        <taxon>Ecdysozoa</taxon>
        <taxon>Arthropoda</taxon>
        <taxon>Hexapoda</taxon>
        <taxon>Collembola</taxon>
        <taxon>Symphypleona</taxon>
        <taxon>Sminthuridae</taxon>
        <taxon>Allacma</taxon>
    </lineage>
</organism>
<feature type="non-terminal residue" evidence="1">
    <location>
        <position position="1"/>
    </location>
</feature>
<evidence type="ECO:0000313" key="2">
    <source>
        <dbReference type="Proteomes" id="UP000708208"/>
    </source>
</evidence>
<proteinExistence type="predicted"/>
<feature type="non-terminal residue" evidence="1">
    <location>
        <position position="83"/>
    </location>
</feature>
<accession>A0A8J2JDF6</accession>